<evidence type="ECO:0008006" key="4">
    <source>
        <dbReference type="Google" id="ProtNLM"/>
    </source>
</evidence>
<feature type="compositionally biased region" description="Basic and acidic residues" evidence="1">
    <location>
        <begin position="37"/>
        <end position="49"/>
    </location>
</feature>
<evidence type="ECO:0000256" key="1">
    <source>
        <dbReference type="SAM" id="MobiDB-lite"/>
    </source>
</evidence>
<gene>
    <name evidence="2" type="ORF">CKO28_10950</name>
</gene>
<evidence type="ECO:0000313" key="2">
    <source>
        <dbReference type="EMBL" id="MBK1668550.1"/>
    </source>
</evidence>
<dbReference type="EMBL" id="NRRL01000025">
    <property type="protein sequence ID" value="MBK1668550.1"/>
    <property type="molecule type" value="Genomic_DNA"/>
</dbReference>
<dbReference type="InterPro" id="IPR021259">
    <property type="entry name" value="DUF2817"/>
</dbReference>
<organism evidence="2 3">
    <name type="scientific">Rhodovibrio sodomensis</name>
    <dbReference type="NCBI Taxonomy" id="1088"/>
    <lineage>
        <taxon>Bacteria</taxon>
        <taxon>Pseudomonadati</taxon>
        <taxon>Pseudomonadota</taxon>
        <taxon>Alphaproteobacteria</taxon>
        <taxon>Rhodospirillales</taxon>
        <taxon>Rhodovibrionaceae</taxon>
        <taxon>Rhodovibrio</taxon>
    </lineage>
</organism>
<proteinExistence type="predicted"/>
<dbReference type="CDD" id="cd06233">
    <property type="entry name" value="M14-like"/>
    <property type="match status" value="1"/>
</dbReference>
<keyword evidence="3" id="KW-1185">Reference proteome</keyword>
<dbReference type="Proteomes" id="UP001296873">
    <property type="component" value="Unassembled WGS sequence"/>
</dbReference>
<name>A0ABS1DDQ5_9PROT</name>
<sequence length="402" mass="44230">MARWRALASPDFPIAPAAAITPYRLPATSQGSEPADMSEREPTPDQVFPRDYRDARSRFLRASRAHDGVLEELMNPATAPDGNPVFTDLAWHGPAEADRVLVTISGTHGTEGYPGTAAQLAWLTSGGLPDDVALLQVHALNPYGYAWTRRVTEGNVDLNRNFVDHDRPHPQNPGFEALFPYLCPRTWDEETIQRCDAEIERFAEQHGTHALQKAISGGQYQHPDGIFYGGTAPVWSRRTLETAVDGALGHARRVAVIDLHTGLGPYGHGERIVLHDPNGAAYRNAQASFGDDFACPALGNSVATELPGTVLEAIETRLPSVDLVATALEFGTVPTPEVRRALRADNWLHLHAPEGSLEGETGRKIKTELHRVFVPDDEDWRRAVLKRSLETFDAATQWLRRG</sequence>
<dbReference type="Pfam" id="PF10994">
    <property type="entry name" value="DUF2817"/>
    <property type="match status" value="1"/>
</dbReference>
<reference evidence="2 3" key="1">
    <citation type="journal article" date="2020" name="Microorganisms">
        <title>Osmotic Adaptation and Compatible Solute Biosynthesis of Phototrophic Bacteria as Revealed from Genome Analyses.</title>
        <authorList>
            <person name="Imhoff J.F."/>
            <person name="Rahn T."/>
            <person name="Kunzel S."/>
            <person name="Keller A."/>
            <person name="Neulinger S.C."/>
        </authorList>
    </citation>
    <scope>NUCLEOTIDE SEQUENCE [LARGE SCALE GENOMIC DNA]</scope>
    <source>
        <strain evidence="2 3">DSM 9895</strain>
    </source>
</reference>
<feature type="region of interest" description="Disordered" evidence="1">
    <location>
        <begin position="23"/>
        <end position="49"/>
    </location>
</feature>
<accession>A0ABS1DDQ5</accession>
<dbReference type="Gene3D" id="3.40.630.10">
    <property type="entry name" value="Zn peptidases"/>
    <property type="match status" value="1"/>
</dbReference>
<protein>
    <recommendedName>
        <fullName evidence="4">DUF2817 domain-containing protein</fullName>
    </recommendedName>
</protein>
<comment type="caution">
    <text evidence="2">The sequence shown here is derived from an EMBL/GenBank/DDBJ whole genome shotgun (WGS) entry which is preliminary data.</text>
</comment>
<evidence type="ECO:0000313" key="3">
    <source>
        <dbReference type="Proteomes" id="UP001296873"/>
    </source>
</evidence>
<dbReference type="SUPFAM" id="SSF53187">
    <property type="entry name" value="Zn-dependent exopeptidases"/>
    <property type="match status" value="1"/>
</dbReference>